<keyword evidence="1" id="KW-0175">Coiled coil</keyword>
<keyword evidence="3" id="KW-1185">Reference proteome</keyword>
<proteinExistence type="predicted"/>
<organism evidence="2 3">
    <name type="scientific">Clostridium oryzae</name>
    <dbReference type="NCBI Taxonomy" id="1450648"/>
    <lineage>
        <taxon>Bacteria</taxon>
        <taxon>Bacillati</taxon>
        <taxon>Bacillota</taxon>
        <taxon>Clostridia</taxon>
        <taxon>Eubacteriales</taxon>
        <taxon>Clostridiaceae</taxon>
        <taxon>Clostridium</taxon>
    </lineage>
</organism>
<evidence type="ECO:0000256" key="1">
    <source>
        <dbReference type="SAM" id="Coils"/>
    </source>
</evidence>
<reference evidence="2 3" key="1">
    <citation type="submission" date="2017-03" db="EMBL/GenBank/DDBJ databases">
        <title>Genome sequence of Clostridium oryzae DSM 28571.</title>
        <authorList>
            <person name="Poehlein A."/>
            <person name="Daniel R."/>
        </authorList>
    </citation>
    <scope>NUCLEOTIDE SEQUENCE [LARGE SCALE GENOMIC DNA]</scope>
    <source>
        <strain evidence="2 3">DSM 28571</strain>
    </source>
</reference>
<sequence length="252" mass="29654">MEYGFYEKMNIPPSCEVGSTIFKKLFYENANMNSSDKKIFTEDVEKITWKYSFKEENLNIKPLITEELDYEEIAVIEISLANDLKYKRIAEIVQMTIPYPLILIFTHKDRILINSAGKRINKADESRNTVENYVYSPWINLSALKGNELQFFEALNIRNFSFVNMYMFYNSFVDRLNVFNASVITGNFEKLSSKNIEEVNSLNKEIQSLSTDIENLRSSLKQEVQFNRRIDINIEIKKLEEERTNLIKKLNE</sequence>
<dbReference type="OrthoDB" id="9805811at2"/>
<evidence type="ECO:0008006" key="4">
    <source>
        <dbReference type="Google" id="ProtNLM"/>
    </source>
</evidence>
<dbReference type="EMBL" id="MZGV01000014">
    <property type="protein sequence ID" value="OPJ62562.1"/>
    <property type="molecule type" value="Genomic_DNA"/>
</dbReference>
<dbReference type="RefSeq" id="WP_079423251.1">
    <property type="nucleotide sequence ID" value="NZ_MZGV01000014.1"/>
</dbReference>
<accession>A0A1V4IRB9</accession>
<dbReference type="AlphaFoldDB" id="A0A1V4IRB9"/>
<name>A0A1V4IRB9_9CLOT</name>
<dbReference type="Proteomes" id="UP000190080">
    <property type="component" value="Unassembled WGS sequence"/>
</dbReference>
<gene>
    <name evidence="2" type="ORF">CLORY_16920</name>
</gene>
<protein>
    <recommendedName>
        <fullName evidence="4">DUF4391 domain-containing protein</fullName>
    </recommendedName>
</protein>
<dbReference type="STRING" id="1450648.CLORY_16920"/>
<evidence type="ECO:0000313" key="2">
    <source>
        <dbReference type="EMBL" id="OPJ62562.1"/>
    </source>
</evidence>
<comment type="caution">
    <text evidence="2">The sequence shown here is derived from an EMBL/GenBank/DDBJ whole genome shotgun (WGS) entry which is preliminary data.</text>
</comment>
<dbReference type="Pfam" id="PF14335">
    <property type="entry name" value="DUF4391"/>
    <property type="match status" value="1"/>
</dbReference>
<feature type="coiled-coil region" evidence="1">
    <location>
        <begin position="199"/>
        <end position="249"/>
    </location>
</feature>
<evidence type="ECO:0000313" key="3">
    <source>
        <dbReference type="Proteomes" id="UP000190080"/>
    </source>
</evidence>
<dbReference type="InterPro" id="IPR025503">
    <property type="entry name" value="DUF4391"/>
</dbReference>